<feature type="transmembrane region" description="Helical" evidence="7">
    <location>
        <begin position="357"/>
        <end position="381"/>
    </location>
</feature>
<proteinExistence type="predicted"/>
<feature type="transmembrane region" description="Helical" evidence="7">
    <location>
        <begin position="402"/>
        <end position="423"/>
    </location>
</feature>
<evidence type="ECO:0000256" key="3">
    <source>
        <dbReference type="ARBA" id="ARBA00022475"/>
    </source>
</evidence>
<dbReference type="RefSeq" id="WP_092545743.1">
    <property type="nucleotide sequence ID" value="NZ_LT629758.1"/>
</dbReference>
<dbReference type="Pfam" id="PF07690">
    <property type="entry name" value="MFS_1"/>
    <property type="match status" value="1"/>
</dbReference>
<feature type="transmembrane region" description="Helical" evidence="7">
    <location>
        <begin position="264"/>
        <end position="285"/>
    </location>
</feature>
<feature type="transmembrane region" description="Helical" evidence="7">
    <location>
        <begin position="200"/>
        <end position="219"/>
    </location>
</feature>
<evidence type="ECO:0000313" key="10">
    <source>
        <dbReference type="Proteomes" id="UP000198688"/>
    </source>
</evidence>
<reference evidence="9 10" key="1">
    <citation type="submission" date="2016-10" db="EMBL/GenBank/DDBJ databases">
        <authorList>
            <person name="de Groot N.N."/>
        </authorList>
    </citation>
    <scope>NUCLEOTIDE SEQUENCE [LARGE SCALE GENOMIC DNA]</scope>
    <source>
        <strain evidence="9 10">DSM 43941</strain>
    </source>
</reference>
<dbReference type="InterPro" id="IPR036259">
    <property type="entry name" value="MFS_trans_sf"/>
</dbReference>
<feature type="transmembrane region" description="Helical" evidence="7">
    <location>
        <begin position="447"/>
        <end position="470"/>
    </location>
</feature>
<evidence type="ECO:0000313" key="9">
    <source>
        <dbReference type="EMBL" id="SDT41087.1"/>
    </source>
</evidence>
<name>A0A1H2A5D3_9ACTN</name>
<feature type="transmembrane region" description="Helical" evidence="7">
    <location>
        <begin position="80"/>
        <end position="99"/>
    </location>
</feature>
<dbReference type="PRINTS" id="PR01036">
    <property type="entry name" value="TCRTETB"/>
</dbReference>
<keyword evidence="5 7" id="KW-1133">Transmembrane helix</keyword>
<keyword evidence="6 7" id="KW-0472">Membrane</keyword>
<feature type="domain" description="Major facilitator superfamily (MFS) profile" evidence="8">
    <location>
        <begin position="14"/>
        <end position="477"/>
    </location>
</feature>
<evidence type="ECO:0000259" key="8">
    <source>
        <dbReference type="PROSITE" id="PS50850"/>
    </source>
</evidence>
<keyword evidence="3" id="KW-1003">Cell membrane</keyword>
<dbReference type="AlphaFoldDB" id="A0A1H2A5D3"/>
<organism evidence="9 10">
    <name type="scientific">Actinoplanes derwentensis</name>
    <dbReference type="NCBI Taxonomy" id="113562"/>
    <lineage>
        <taxon>Bacteria</taxon>
        <taxon>Bacillati</taxon>
        <taxon>Actinomycetota</taxon>
        <taxon>Actinomycetes</taxon>
        <taxon>Micromonosporales</taxon>
        <taxon>Micromonosporaceae</taxon>
        <taxon>Actinoplanes</taxon>
    </lineage>
</organism>
<dbReference type="GO" id="GO:0005886">
    <property type="term" value="C:plasma membrane"/>
    <property type="evidence" value="ECO:0007669"/>
    <property type="project" value="UniProtKB-SubCell"/>
</dbReference>
<keyword evidence="2" id="KW-0813">Transport</keyword>
<evidence type="ECO:0000256" key="4">
    <source>
        <dbReference type="ARBA" id="ARBA00022692"/>
    </source>
</evidence>
<dbReference type="STRING" id="113562.SAMN04489716_3669"/>
<sequence length="480" mass="49539">MTDIAHAGRGIRVLGLTLALGGLLVVVDTTVTAVALPAIVAGLHTSLPAAQWVTIGYLLGLVSVIPLAGWAVERFGARRVYLSAMIVFTVLSLLAGLAWDVFSLAFFRFVQGLGGGLLTPVGTAIGLRAVPRHARGRLMSLLVLPLAIGPVFGPPLAGWLVDAGSWRWIFLINLPIGLLAFAVCRRVLPLDEPAAVGRPIDLVGLALLSGGSTTVVLGGTLLERSLGWFGLLALGLGLLAAFVRRSRRIPEPLVDLRLLEHRPFRAGLGVMACFGAAYFGTMAVLPLFVQGVGGDRVAVAGLLVLPQAIVVAVFAQVGTRLVDRIPPRRIVLTGTALGTAGVLALGTAMTADAGYPWLIAAAMLFAAGSGATLMPAMTVAMRDLDHDQTPRGTTLLTLVNQLSSATGGAIVAVSLSLLVTARAPEAGGVGGMLTLDPAARQALRPELAAAVGGAYLIPALLLATSLLIAYRALRPVETPG</sequence>
<feature type="transmembrane region" description="Helical" evidence="7">
    <location>
        <begin position="297"/>
        <end position="318"/>
    </location>
</feature>
<evidence type="ECO:0000256" key="5">
    <source>
        <dbReference type="ARBA" id="ARBA00022989"/>
    </source>
</evidence>
<dbReference type="PANTHER" id="PTHR42718">
    <property type="entry name" value="MAJOR FACILITATOR SUPERFAMILY MULTIDRUG TRANSPORTER MFSC"/>
    <property type="match status" value="1"/>
</dbReference>
<dbReference type="Gene3D" id="1.20.1250.20">
    <property type="entry name" value="MFS general substrate transporter like domains"/>
    <property type="match status" value="1"/>
</dbReference>
<dbReference type="SUPFAM" id="SSF103473">
    <property type="entry name" value="MFS general substrate transporter"/>
    <property type="match status" value="1"/>
</dbReference>
<feature type="transmembrane region" description="Helical" evidence="7">
    <location>
        <begin position="105"/>
        <end position="127"/>
    </location>
</feature>
<dbReference type="OrthoDB" id="9812221at2"/>
<dbReference type="PROSITE" id="PS50850">
    <property type="entry name" value="MFS"/>
    <property type="match status" value="1"/>
</dbReference>
<protein>
    <submittedName>
        <fullName evidence="9">Drug resistance transporter, EmrB/QacA subfamily</fullName>
    </submittedName>
</protein>
<dbReference type="InterPro" id="IPR004638">
    <property type="entry name" value="EmrB-like"/>
</dbReference>
<feature type="transmembrane region" description="Helical" evidence="7">
    <location>
        <begin position="225"/>
        <end position="243"/>
    </location>
</feature>
<comment type="subcellular location">
    <subcellularLocation>
        <location evidence="1">Cell membrane</location>
        <topology evidence="1">Multi-pass membrane protein</topology>
    </subcellularLocation>
</comment>
<dbReference type="EMBL" id="LT629758">
    <property type="protein sequence ID" value="SDT41087.1"/>
    <property type="molecule type" value="Genomic_DNA"/>
</dbReference>
<accession>A0A1H2A5D3</accession>
<evidence type="ECO:0000256" key="7">
    <source>
        <dbReference type="SAM" id="Phobius"/>
    </source>
</evidence>
<keyword evidence="10" id="KW-1185">Reference proteome</keyword>
<gene>
    <name evidence="9" type="ORF">SAMN04489716_3669</name>
</gene>
<feature type="transmembrane region" description="Helical" evidence="7">
    <location>
        <begin position="49"/>
        <end position="68"/>
    </location>
</feature>
<dbReference type="InterPro" id="IPR011701">
    <property type="entry name" value="MFS"/>
</dbReference>
<evidence type="ECO:0000256" key="2">
    <source>
        <dbReference type="ARBA" id="ARBA00022448"/>
    </source>
</evidence>
<dbReference type="InterPro" id="IPR020846">
    <property type="entry name" value="MFS_dom"/>
</dbReference>
<feature type="transmembrane region" description="Helical" evidence="7">
    <location>
        <begin position="166"/>
        <end position="188"/>
    </location>
</feature>
<dbReference type="GO" id="GO:0022857">
    <property type="term" value="F:transmembrane transporter activity"/>
    <property type="evidence" value="ECO:0007669"/>
    <property type="project" value="InterPro"/>
</dbReference>
<dbReference type="NCBIfam" id="TIGR00711">
    <property type="entry name" value="efflux_EmrB"/>
    <property type="match status" value="1"/>
</dbReference>
<feature type="transmembrane region" description="Helical" evidence="7">
    <location>
        <begin position="330"/>
        <end position="351"/>
    </location>
</feature>
<feature type="transmembrane region" description="Helical" evidence="7">
    <location>
        <begin position="139"/>
        <end position="160"/>
    </location>
</feature>
<dbReference type="PANTHER" id="PTHR42718:SF46">
    <property type="entry name" value="BLR6921 PROTEIN"/>
    <property type="match status" value="1"/>
</dbReference>
<dbReference type="Proteomes" id="UP000198688">
    <property type="component" value="Chromosome I"/>
</dbReference>
<keyword evidence="4 7" id="KW-0812">Transmembrane</keyword>
<evidence type="ECO:0000256" key="6">
    <source>
        <dbReference type="ARBA" id="ARBA00023136"/>
    </source>
</evidence>
<evidence type="ECO:0000256" key="1">
    <source>
        <dbReference type="ARBA" id="ARBA00004651"/>
    </source>
</evidence>
<dbReference type="Gene3D" id="1.20.1720.10">
    <property type="entry name" value="Multidrug resistance protein D"/>
    <property type="match status" value="1"/>
</dbReference>